<sequence length="37" mass="4180">MTVPLHDELRTGTLREIADGAGAQDFDEFCDWIDRNA</sequence>
<reference evidence="1 2" key="1">
    <citation type="journal article" date="2014" name="PLoS Genet.">
        <title>Phylogenetically driven sequencing of extremely halophilic archaea reveals strategies for static and dynamic osmo-response.</title>
        <authorList>
            <person name="Becker E.A."/>
            <person name="Seitzer P.M."/>
            <person name="Tritt A."/>
            <person name="Larsen D."/>
            <person name="Krusor M."/>
            <person name="Yao A.I."/>
            <person name="Wu D."/>
            <person name="Madern D."/>
            <person name="Eisen J.A."/>
            <person name="Darling A.E."/>
            <person name="Facciotti M.T."/>
        </authorList>
    </citation>
    <scope>NUCLEOTIDE SEQUENCE [LARGE SCALE GENOMIC DNA]</scope>
    <source>
        <strain evidence="1 2">JCM 10247</strain>
    </source>
</reference>
<dbReference type="PATRIC" id="fig|1227486.3.peg.140"/>
<name>M0DQ03_9EURY</name>
<evidence type="ECO:0000313" key="1">
    <source>
        <dbReference type="EMBL" id="ELZ37525.1"/>
    </source>
</evidence>
<comment type="caution">
    <text evidence="1">The sequence shown here is derived from an EMBL/GenBank/DDBJ whole genome shotgun (WGS) entry which is preliminary data.</text>
</comment>
<dbReference type="AlphaFoldDB" id="M0DQ03"/>
<protein>
    <submittedName>
        <fullName evidence="1">Uncharacterized protein</fullName>
    </submittedName>
</protein>
<proteinExistence type="predicted"/>
<dbReference type="Proteomes" id="UP000011572">
    <property type="component" value="Unassembled WGS sequence"/>
</dbReference>
<dbReference type="EMBL" id="AOIW01000016">
    <property type="protein sequence ID" value="ELZ37525.1"/>
    <property type="molecule type" value="Genomic_DNA"/>
</dbReference>
<evidence type="ECO:0000313" key="2">
    <source>
        <dbReference type="Proteomes" id="UP000011572"/>
    </source>
</evidence>
<organism evidence="1 2">
    <name type="scientific">Halorubrum distributum JCM 10247</name>
    <dbReference type="NCBI Taxonomy" id="1227486"/>
    <lineage>
        <taxon>Archaea</taxon>
        <taxon>Methanobacteriati</taxon>
        <taxon>Methanobacteriota</taxon>
        <taxon>Stenosarchaea group</taxon>
        <taxon>Halobacteria</taxon>
        <taxon>Halobacteriales</taxon>
        <taxon>Haloferacaceae</taxon>
        <taxon>Halorubrum</taxon>
        <taxon>Halorubrum distributum group</taxon>
    </lineage>
</organism>
<gene>
    <name evidence="1" type="ORF">C473_00947</name>
</gene>
<accession>M0DQ03</accession>